<evidence type="ECO:0000313" key="1">
    <source>
        <dbReference type="EMBL" id="CAG8640401.1"/>
    </source>
</evidence>
<comment type="caution">
    <text evidence="1">The sequence shown here is derived from an EMBL/GenBank/DDBJ whole genome shotgun (WGS) entry which is preliminary data.</text>
</comment>
<accession>A0ACA9N9U8</accession>
<organism evidence="1 2">
    <name type="scientific">Acaulospora colombiana</name>
    <dbReference type="NCBI Taxonomy" id="27376"/>
    <lineage>
        <taxon>Eukaryota</taxon>
        <taxon>Fungi</taxon>
        <taxon>Fungi incertae sedis</taxon>
        <taxon>Mucoromycota</taxon>
        <taxon>Glomeromycotina</taxon>
        <taxon>Glomeromycetes</taxon>
        <taxon>Diversisporales</taxon>
        <taxon>Acaulosporaceae</taxon>
        <taxon>Acaulospora</taxon>
    </lineage>
</organism>
<reference evidence="1" key="1">
    <citation type="submission" date="2021-06" db="EMBL/GenBank/DDBJ databases">
        <authorList>
            <person name="Kallberg Y."/>
            <person name="Tangrot J."/>
            <person name="Rosling A."/>
        </authorList>
    </citation>
    <scope>NUCLEOTIDE SEQUENCE</scope>
    <source>
        <strain evidence="1">CL356</strain>
    </source>
</reference>
<protein>
    <submittedName>
        <fullName evidence="1">4443_t:CDS:1</fullName>
    </submittedName>
</protein>
<sequence length="343" mass="38873">MGVEMKTREGVYRHDWNQCDNSALTPRSRGQMHGISVKMVWPMNRRWRKRTKTFVSTPLFKFGLDIIPIPAAPATHEMAFETGRHIHVIHSIIGQVELPFLFRHAHEDLEGANYFMPSPIVSNDKYIVTVKATCHYNWFLGDFQLYSCGKNYSSNNPTSQKSKNYDCGRLDDSREPGRSLYNPVCLPIPFHLMTLMLNKTLPQFAQAECSYIEQLAIKWCRTILTNAPRGRLRSGSENNLSSVNNGFRYSDLDLCVSYFLPGPAAPCGCLRENGYTITWGVLTVLGATFLRDTERISSGSLTLVSTSDYVVIDDTEGEWQPAGGTFPRHKSLSSREPKVEIYQ</sequence>
<dbReference type="Proteomes" id="UP000789525">
    <property type="component" value="Unassembled WGS sequence"/>
</dbReference>
<evidence type="ECO:0000313" key="2">
    <source>
        <dbReference type="Proteomes" id="UP000789525"/>
    </source>
</evidence>
<keyword evidence="2" id="KW-1185">Reference proteome</keyword>
<gene>
    <name evidence="1" type="ORF">ACOLOM_LOCUS7918</name>
</gene>
<proteinExistence type="predicted"/>
<dbReference type="EMBL" id="CAJVPT010019350">
    <property type="protein sequence ID" value="CAG8640401.1"/>
    <property type="molecule type" value="Genomic_DNA"/>
</dbReference>
<name>A0ACA9N9U8_9GLOM</name>